<evidence type="ECO:0000313" key="2">
    <source>
        <dbReference type="Proteomes" id="UP000308197"/>
    </source>
</evidence>
<dbReference type="Proteomes" id="UP000308197">
    <property type="component" value="Unassembled WGS sequence"/>
</dbReference>
<dbReference type="STRING" id="1314778.A0A5C3NNB1"/>
<accession>A0A5C3NNB1</accession>
<dbReference type="InParanoid" id="A0A5C3NNB1"/>
<sequence>MYIRPPALPGDPQFRPLVPSPDRQALLRSRCTIVTFAWFKVQQLFILGVPARRAQLMTNAALQTPHKIPLLLPSQAMQFVFVDLKLLEQEWALREAQAHDALADIRGFLELRCHLYQVKDRWARGQGANTRAMSSIAGVQYKIDMAAQRYHAAHNVLTSLSPRLRKDSEDWRRMLRVLGDGDLRHVSEEDDTTESTRTMSWIWKQQPAAEDVVAIGWERAQGHLQESLRVEWCKARARAHRWSEECDLLQEEMRRVLEYHDWAARTWQARAAAETEVRPQFKEGVRAYVLRQSSICKSMKAFCMKAWRSVPAYVCLSTETGVDSLASNDAIVPAMSAAPTLHSIPALVPTSSTATLAALLTVSSTDSLPELEATTATSTTSLPDLVSIASSSTSSLL</sequence>
<name>A0A5C3NNB1_9APHY</name>
<proteinExistence type="predicted"/>
<keyword evidence="2" id="KW-1185">Reference proteome</keyword>
<protein>
    <submittedName>
        <fullName evidence="1">Uncharacterized protein</fullName>
    </submittedName>
</protein>
<organism evidence="1 2">
    <name type="scientific">Polyporus arcularius HHB13444</name>
    <dbReference type="NCBI Taxonomy" id="1314778"/>
    <lineage>
        <taxon>Eukaryota</taxon>
        <taxon>Fungi</taxon>
        <taxon>Dikarya</taxon>
        <taxon>Basidiomycota</taxon>
        <taxon>Agaricomycotina</taxon>
        <taxon>Agaricomycetes</taxon>
        <taxon>Polyporales</taxon>
        <taxon>Polyporaceae</taxon>
        <taxon>Polyporus</taxon>
    </lineage>
</organism>
<dbReference type="AlphaFoldDB" id="A0A5C3NNB1"/>
<dbReference type="EMBL" id="ML212355">
    <property type="protein sequence ID" value="TFK78735.1"/>
    <property type="molecule type" value="Genomic_DNA"/>
</dbReference>
<gene>
    <name evidence="1" type="ORF">K466DRAFT_606703</name>
</gene>
<reference evidence="1 2" key="1">
    <citation type="journal article" date="2019" name="Nat. Ecol. Evol.">
        <title>Megaphylogeny resolves global patterns of mushroom evolution.</title>
        <authorList>
            <person name="Varga T."/>
            <person name="Krizsan K."/>
            <person name="Foldi C."/>
            <person name="Dima B."/>
            <person name="Sanchez-Garcia M."/>
            <person name="Sanchez-Ramirez S."/>
            <person name="Szollosi G.J."/>
            <person name="Szarkandi J.G."/>
            <person name="Papp V."/>
            <person name="Albert L."/>
            <person name="Andreopoulos W."/>
            <person name="Angelini C."/>
            <person name="Antonin V."/>
            <person name="Barry K.W."/>
            <person name="Bougher N.L."/>
            <person name="Buchanan P."/>
            <person name="Buyck B."/>
            <person name="Bense V."/>
            <person name="Catcheside P."/>
            <person name="Chovatia M."/>
            <person name="Cooper J."/>
            <person name="Damon W."/>
            <person name="Desjardin D."/>
            <person name="Finy P."/>
            <person name="Geml J."/>
            <person name="Haridas S."/>
            <person name="Hughes K."/>
            <person name="Justo A."/>
            <person name="Karasinski D."/>
            <person name="Kautmanova I."/>
            <person name="Kiss B."/>
            <person name="Kocsube S."/>
            <person name="Kotiranta H."/>
            <person name="LaButti K.M."/>
            <person name="Lechner B.E."/>
            <person name="Liimatainen K."/>
            <person name="Lipzen A."/>
            <person name="Lukacs Z."/>
            <person name="Mihaltcheva S."/>
            <person name="Morgado L.N."/>
            <person name="Niskanen T."/>
            <person name="Noordeloos M.E."/>
            <person name="Ohm R.A."/>
            <person name="Ortiz-Santana B."/>
            <person name="Ovrebo C."/>
            <person name="Racz N."/>
            <person name="Riley R."/>
            <person name="Savchenko A."/>
            <person name="Shiryaev A."/>
            <person name="Soop K."/>
            <person name="Spirin V."/>
            <person name="Szebenyi C."/>
            <person name="Tomsovsky M."/>
            <person name="Tulloss R.E."/>
            <person name="Uehling J."/>
            <person name="Grigoriev I.V."/>
            <person name="Vagvolgyi C."/>
            <person name="Papp T."/>
            <person name="Martin F.M."/>
            <person name="Miettinen O."/>
            <person name="Hibbett D.S."/>
            <person name="Nagy L.G."/>
        </authorList>
    </citation>
    <scope>NUCLEOTIDE SEQUENCE [LARGE SCALE GENOMIC DNA]</scope>
    <source>
        <strain evidence="1 2">HHB13444</strain>
    </source>
</reference>
<evidence type="ECO:0000313" key="1">
    <source>
        <dbReference type="EMBL" id="TFK78735.1"/>
    </source>
</evidence>